<dbReference type="EC" id="2.3.1.-" evidence="2"/>
<dbReference type="SUPFAM" id="SSF55729">
    <property type="entry name" value="Acyl-CoA N-acyltransferases (Nat)"/>
    <property type="match status" value="1"/>
</dbReference>
<protein>
    <submittedName>
        <fullName evidence="2">GNAT family N-acetyltransferase</fullName>
        <ecNumber evidence="2">2.3.1.-</ecNumber>
    </submittedName>
</protein>
<dbReference type="InterPro" id="IPR000182">
    <property type="entry name" value="GNAT_dom"/>
</dbReference>
<dbReference type="AlphaFoldDB" id="A0AAE3IAS5"/>
<comment type="caution">
    <text evidence="2">The sequence shown here is derived from an EMBL/GenBank/DDBJ whole genome shotgun (WGS) entry which is preliminary data.</text>
</comment>
<dbReference type="EMBL" id="JAOCQJ010000010">
    <property type="protein sequence ID" value="MCT7319267.1"/>
    <property type="molecule type" value="Genomic_DNA"/>
</dbReference>
<dbReference type="CDD" id="cd04301">
    <property type="entry name" value="NAT_SF"/>
    <property type="match status" value="1"/>
</dbReference>
<dbReference type="InterPro" id="IPR024035">
    <property type="entry name" value="MSMEG_0567_GNAT"/>
</dbReference>
<dbReference type="InterPro" id="IPR016181">
    <property type="entry name" value="Acyl_CoA_acyltransferase"/>
</dbReference>
<reference evidence="2" key="1">
    <citation type="journal article" date="2023" name="Front. Microbiol.">
        <title>Ralstonia chuxiongensis sp. nov., Ralstonia mojiangensis sp. nov., and Ralstonia soli sp. nov., isolated from tobacco fields, are three novel species in the family Burkholderiaceae.</title>
        <authorList>
            <person name="Lu C.H."/>
            <person name="Zhang Y.Y."/>
            <person name="Jiang N."/>
            <person name="Chen W."/>
            <person name="Shao X."/>
            <person name="Zhao Z.M."/>
            <person name="Lu W.L."/>
            <person name="Hu X."/>
            <person name="Xi Y.X."/>
            <person name="Zou S.Y."/>
            <person name="Wei Q.J."/>
            <person name="Lin Z.L."/>
            <person name="Gong L."/>
            <person name="Gai X.T."/>
            <person name="Zhang L.Q."/>
            <person name="Li J.Y."/>
            <person name="Jin Y."/>
            <person name="Xia Z.Y."/>
        </authorList>
    </citation>
    <scope>NUCLEOTIDE SEQUENCE</scope>
    <source>
        <strain evidence="2">22TCCZM01-4</strain>
    </source>
</reference>
<feature type="domain" description="N-acetyltransferase" evidence="1">
    <location>
        <begin position="23"/>
        <end position="180"/>
    </location>
</feature>
<dbReference type="NCBIfam" id="TIGR04045">
    <property type="entry name" value="MSMEG_0567_GNAT"/>
    <property type="match status" value="1"/>
</dbReference>
<dbReference type="RefSeq" id="WP_260772885.1">
    <property type="nucleotide sequence ID" value="NZ_JAOCQH010000003.1"/>
</dbReference>
<evidence type="ECO:0000259" key="1">
    <source>
        <dbReference type="PROSITE" id="PS51186"/>
    </source>
</evidence>
<dbReference type="Pfam" id="PF00583">
    <property type="entry name" value="Acetyltransf_1"/>
    <property type="match status" value="1"/>
</dbReference>
<dbReference type="GO" id="GO:0016747">
    <property type="term" value="F:acyltransferase activity, transferring groups other than amino-acyl groups"/>
    <property type="evidence" value="ECO:0007669"/>
    <property type="project" value="InterPro"/>
</dbReference>
<reference evidence="2" key="2">
    <citation type="submission" date="2023-02" db="EMBL/GenBank/DDBJ databases">
        <authorList>
            <person name="Lu C.-H."/>
        </authorList>
    </citation>
    <scope>NUCLEOTIDE SEQUENCE</scope>
    <source>
        <strain evidence="2">22TCCZM01-4</strain>
    </source>
</reference>
<accession>A0AAE3IAS5</accession>
<evidence type="ECO:0000313" key="2">
    <source>
        <dbReference type="EMBL" id="MCT7319267.1"/>
    </source>
</evidence>
<sequence>MSSREATARTNEATVERCEALTYSVRWAEQAWEIEQAYRLRRAVFCQEQGIFDGDDRDALDDVAQLIVAVRRETETGDCGEVVIGTVRIHESEPGVWFGSRLAVEAASRRHGRIGAALIRLAVSSAHALGCERFLAHVQSQNVPLFRRLHWAVLQEETLLGRPHHLMQANLHYYPPCHTPRVGFPVDREALR</sequence>
<keyword evidence="2" id="KW-0808">Transferase</keyword>
<dbReference type="PROSITE" id="PS51186">
    <property type="entry name" value="GNAT"/>
    <property type="match status" value="1"/>
</dbReference>
<organism evidence="2 3">
    <name type="scientific">Ralstonia mojiangensis</name>
    <dbReference type="NCBI Taxonomy" id="2953895"/>
    <lineage>
        <taxon>Bacteria</taxon>
        <taxon>Pseudomonadati</taxon>
        <taxon>Pseudomonadota</taxon>
        <taxon>Betaproteobacteria</taxon>
        <taxon>Burkholderiales</taxon>
        <taxon>Burkholderiaceae</taxon>
        <taxon>Ralstonia</taxon>
    </lineage>
</organism>
<keyword evidence="2" id="KW-0012">Acyltransferase</keyword>
<proteinExistence type="predicted"/>
<name>A0AAE3IAS5_9RALS</name>
<dbReference type="Gene3D" id="3.40.630.30">
    <property type="match status" value="1"/>
</dbReference>
<dbReference type="Proteomes" id="UP001164374">
    <property type="component" value="Unassembled WGS sequence"/>
</dbReference>
<evidence type="ECO:0000313" key="3">
    <source>
        <dbReference type="Proteomes" id="UP001164374"/>
    </source>
</evidence>
<gene>
    <name evidence="2" type="ORF">N5I87_24880</name>
</gene>